<dbReference type="InterPro" id="IPR014748">
    <property type="entry name" value="Enoyl-CoA_hydra_C"/>
</dbReference>
<evidence type="ECO:0000313" key="3">
    <source>
        <dbReference type="Proteomes" id="UP000092668"/>
    </source>
</evidence>
<sequence>ELVFFGDAITANDAERLGLANRVVPAGELEAAAREWAARLASGPTTAIGLAKSVLNRSFESPWDVALRDEATAVEINKGTQDAAEGIASFLERRAARFVGW</sequence>
<evidence type="ECO:0000313" key="2">
    <source>
        <dbReference type="EMBL" id="OBY29095.1"/>
    </source>
</evidence>
<dbReference type="SUPFAM" id="SSF52096">
    <property type="entry name" value="ClpP/crotonase"/>
    <property type="match status" value="1"/>
</dbReference>
<feature type="non-terminal residue" evidence="2">
    <location>
        <position position="1"/>
    </location>
</feature>
<dbReference type="PANTHER" id="PTHR43459:SF1">
    <property type="entry name" value="EG:BACN32G11.4 PROTEIN"/>
    <property type="match status" value="1"/>
</dbReference>
<dbReference type="RefSeq" id="WP_131813946.1">
    <property type="nucleotide sequence ID" value="NZ_LFOE01000190.1"/>
</dbReference>
<name>A0A1B8S8M0_9MYCO</name>
<dbReference type="OrthoDB" id="9777711at2"/>
<dbReference type="PANTHER" id="PTHR43459">
    <property type="entry name" value="ENOYL-COA HYDRATASE"/>
    <property type="match status" value="1"/>
</dbReference>
<accession>A0A1B8S8M0</accession>
<comment type="similarity">
    <text evidence="1">Belongs to the enoyl-CoA hydratase/isomerase family.</text>
</comment>
<dbReference type="EMBL" id="LFOE01000190">
    <property type="protein sequence ID" value="OBY29095.1"/>
    <property type="molecule type" value="Genomic_DNA"/>
</dbReference>
<dbReference type="InterPro" id="IPR029045">
    <property type="entry name" value="ClpP/crotonase-like_dom_sf"/>
</dbReference>
<dbReference type="Gene3D" id="3.90.226.10">
    <property type="entry name" value="2-enoyl-CoA Hydratase, Chain A, domain 1"/>
    <property type="match status" value="1"/>
</dbReference>
<evidence type="ECO:0000256" key="1">
    <source>
        <dbReference type="ARBA" id="ARBA00005254"/>
    </source>
</evidence>
<dbReference type="AlphaFoldDB" id="A0A1B8S8M0"/>
<dbReference type="Pfam" id="PF00378">
    <property type="entry name" value="ECH_1"/>
    <property type="match status" value="1"/>
</dbReference>
<dbReference type="Proteomes" id="UP000092668">
    <property type="component" value="Unassembled WGS sequence"/>
</dbReference>
<dbReference type="InterPro" id="IPR001753">
    <property type="entry name" value="Enoyl-CoA_hydra/iso"/>
</dbReference>
<organism evidence="2 3">
    <name type="scientific">Mycolicibacter kumamotonensis</name>
    <dbReference type="NCBI Taxonomy" id="354243"/>
    <lineage>
        <taxon>Bacteria</taxon>
        <taxon>Bacillati</taxon>
        <taxon>Actinomycetota</taxon>
        <taxon>Actinomycetes</taxon>
        <taxon>Mycobacteriales</taxon>
        <taxon>Mycobacteriaceae</taxon>
        <taxon>Mycolicibacter</taxon>
    </lineage>
</organism>
<comment type="caution">
    <text evidence="2">The sequence shown here is derived from an EMBL/GenBank/DDBJ whole genome shotgun (WGS) entry which is preliminary data.</text>
</comment>
<protein>
    <submittedName>
        <fullName evidence="2">Enoyl-CoA hydratase</fullName>
    </submittedName>
</protein>
<dbReference type="Gene3D" id="1.10.12.10">
    <property type="entry name" value="Lyase 2-enoyl-coa Hydratase, Chain A, domain 2"/>
    <property type="match status" value="1"/>
</dbReference>
<reference evidence="2 3" key="1">
    <citation type="submission" date="2015-06" db="EMBL/GenBank/DDBJ databases">
        <title>Genome sequence of Mycobacterium kumamotonense strain Roo.</title>
        <authorList>
            <person name="Greninger A.L."/>
            <person name="Cunningham G."/>
            <person name="Miller S."/>
        </authorList>
    </citation>
    <scope>NUCLEOTIDE SEQUENCE [LARGE SCALE GENOMIC DNA]</scope>
    <source>
        <strain evidence="2 3">Roo</strain>
    </source>
</reference>
<proteinExistence type="inferred from homology"/>
<dbReference type="GO" id="GO:0003824">
    <property type="term" value="F:catalytic activity"/>
    <property type="evidence" value="ECO:0007669"/>
    <property type="project" value="UniProtKB-ARBA"/>
</dbReference>
<gene>
    <name evidence="2" type="ORF">ACT18_24945</name>
</gene>
<keyword evidence="3" id="KW-1185">Reference proteome</keyword>